<comment type="caution">
    <text evidence="3">The sequence shown here is derived from an EMBL/GenBank/DDBJ whole genome shotgun (WGS) entry which is preliminary data.</text>
</comment>
<evidence type="ECO:0000259" key="2">
    <source>
        <dbReference type="Pfam" id="PF04149"/>
    </source>
</evidence>
<accession>A0ABV2A042</accession>
<dbReference type="InterPro" id="IPR007278">
    <property type="entry name" value="DUF397"/>
</dbReference>
<dbReference type="Proteomes" id="UP001432401">
    <property type="component" value="Unassembled WGS sequence"/>
</dbReference>
<evidence type="ECO:0000313" key="4">
    <source>
        <dbReference type="Proteomes" id="UP001432401"/>
    </source>
</evidence>
<dbReference type="Pfam" id="PF04149">
    <property type="entry name" value="DUF397"/>
    <property type="match status" value="1"/>
</dbReference>
<protein>
    <submittedName>
        <fullName evidence="3">DUF397 domain-containing protein</fullName>
    </submittedName>
</protein>
<proteinExistence type="predicted"/>
<dbReference type="EMBL" id="JBEQNB010000010">
    <property type="protein sequence ID" value="MES0835934.1"/>
    <property type="molecule type" value="Genomic_DNA"/>
</dbReference>
<name>A0ABV2A042_9ACTN</name>
<feature type="region of interest" description="Disordered" evidence="1">
    <location>
        <begin position="1"/>
        <end position="35"/>
    </location>
</feature>
<organism evidence="3 4">
    <name type="scientific">Nocardiopsis tropica</name>
    <dbReference type="NCBI Taxonomy" id="109330"/>
    <lineage>
        <taxon>Bacteria</taxon>
        <taxon>Bacillati</taxon>
        <taxon>Actinomycetota</taxon>
        <taxon>Actinomycetes</taxon>
        <taxon>Streptosporangiales</taxon>
        <taxon>Nocardiopsidaceae</taxon>
        <taxon>Nocardiopsis</taxon>
    </lineage>
</organism>
<gene>
    <name evidence="3" type="ORF">ABUK86_19315</name>
</gene>
<reference evidence="3 4" key="1">
    <citation type="submission" date="2024-06" db="EMBL/GenBank/DDBJ databases">
        <authorList>
            <person name="Bataeva Y.V."/>
            <person name="Grigorian L.N."/>
            <person name="Solomentsev V.I."/>
        </authorList>
    </citation>
    <scope>NUCLEOTIDE SEQUENCE [LARGE SCALE GENOMIC DNA]</scope>
    <source>
        <strain evidence="4">SCPM-O-B-12605 (RCAM04882)</strain>
    </source>
</reference>
<evidence type="ECO:0000256" key="1">
    <source>
        <dbReference type="SAM" id="MobiDB-lite"/>
    </source>
</evidence>
<evidence type="ECO:0000313" key="3">
    <source>
        <dbReference type="EMBL" id="MES0835934.1"/>
    </source>
</evidence>
<sequence length="55" mass="5940">MNWHKSSYSGGNGGDCVEVAEGPTTHVRDTQNRNLGHLSTEASEWTALLAAVRVK</sequence>
<dbReference type="RefSeq" id="WP_352984877.1">
    <property type="nucleotide sequence ID" value="NZ_JBEQNA010000010.1"/>
</dbReference>
<keyword evidence="4" id="KW-1185">Reference proteome</keyword>
<feature type="domain" description="DUF397" evidence="2">
    <location>
        <begin position="2"/>
        <end position="53"/>
    </location>
</feature>